<organism evidence="1 2">
    <name type="scientific">Tribolium castaneum</name>
    <name type="common">Red flour beetle</name>
    <dbReference type="NCBI Taxonomy" id="7070"/>
    <lineage>
        <taxon>Eukaryota</taxon>
        <taxon>Metazoa</taxon>
        <taxon>Ecdysozoa</taxon>
        <taxon>Arthropoda</taxon>
        <taxon>Hexapoda</taxon>
        <taxon>Insecta</taxon>
        <taxon>Pterygota</taxon>
        <taxon>Neoptera</taxon>
        <taxon>Endopterygota</taxon>
        <taxon>Coleoptera</taxon>
        <taxon>Polyphaga</taxon>
        <taxon>Cucujiformia</taxon>
        <taxon>Tenebrionidae</taxon>
        <taxon>Tenebrionidae incertae sedis</taxon>
        <taxon>Tribolium</taxon>
    </lineage>
</organism>
<evidence type="ECO:0000313" key="1">
    <source>
        <dbReference type="EMBL" id="EFA09066.1"/>
    </source>
</evidence>
<dbReference type="EMBL" id="KQ971363">
    <property type="protein sequence ID" value="EFA09066.1"/>
    <property type="molecule type" value="Genomic_DNA"/>
</dbReference>
<gene>
    <name evidence="1" type="primary">GLEAN_06781</name>
    <name evidence="1" type="ORF">TcasGA2_TC006781</name>
</gene>
<dbReference type="AlphaFoldDB" id="D6WUU7"/>
<keyword evidence="2" id="KW-1185">Reference proteome</keyword>
<dbReference type="InParanoid" id="D6WUU7"/>
<evidence type="ECO:0000313" key="2">
    <source>
        <dbReference type="Proteomes" id="UP000007266"/>
    </source>
</evidence>
<protein>
    <submittedName>
        <fullName evidence="1">Uncharacterized protein</fullName>
    </submittedName>
</protein>
<dbReference type="HOGENOM" id="CLU_2375532_0_0_1"/>
<reference evidence="1 2" key="1">
    <citation type="journal article" date="2008" name="Nature">
        <title>The genome of the model beetle and pest Tribolium castaneum.</title>
        <authorList>
            <consortium name="Tribolium Genome Sequencing Consortium"/>
            <person name="Richards S."/>
            <person name="Gibbs R.A."/>
            <person name="Weinstock G.M."/>
            <person name="Brown S.J."/>
            <person name="Denell R."/>
            <person name="Beeman R.W."/>
            <person name="Gibbs R."/>
            <person name="Beeman R.W."/>
            <person name="Brown S.J."/>
            <person name="Bucher G."/>
            <person name="Friedrich M."/>
            <person name="Grimmelikhuijzen C.J."/>
            <person name="Klingler M."/>
            <person name="Lorenzen M."/>
            <person name="Richards S."/>
            <person name="Roth S."/>
            <person name="Schroder R."/>
            <person name="Tautz D."/>
            <person name="Zdobnov E.M."/>
            <person name="Muzny D."/>
            <person name="Gibbs R.A."/>
            <person name="Weinstock G.M."/>
            <person name="Attaway T."/>
            <person name="Bell S."/>
            <person name="Buhay C.J."/>
            <person name="Chandrabose M.N."/>
            <person name="Chavez D."/>
            <person name="Clerk-Blankenburg K.P."/>
            <person name="Cree A."/>
            <person name="Dao M."/>
            <person name="Davis C."/>
            <person name="Chacko J."/>
            <person name="Dinh H."/>
            <person name="Dugan-Rocha S."/>
            <person name="Fowler G."/>
            <person name="Garner T.T."/>
            <person name="Garnes J."/>
            <person name="Gnirke A."/>
            <person name="Hawes A."/>
            <person name="Hernandez J."/>
            <person name="Hines S."/>
            <person name="Holder M."/>
            <person name="Hume J."/>
            <person name="Jhangiani S.N."/>
            <person name="Joshi V."/>
            <person name="Khan Z.M."/>
            <person name="Jackson L."/>
            <person name="Kovar C."/>
            <person name="Kowis A."/>
            <person name="Lee S."/>
            <person name="Lewis L.R."/>
            <person name="Margolis J."/>
            <person name="Morgan M."/>
            <person name="Nazareth L.V."/>
            <person name="Nguyen N."/>
            <person name="Okwuonu G."/>
            <person name="Parker D."/>
            <person name="Richards S."/>
            <person name="Ruiz S.J."/>
            <person name="Santibanez J."/>
            <person name="Savard J."/>
            <person name="Scherer S.E."/>
            <person name="Schneider B."/>
            <person name="Sodergren E."/>
            <person name="Tautz D."/>
            <person name="Vattahil S."/>
            <person name="Villasana D."/>
            <person name="White C.S."/>
            <person name="Wright R."/>
            <person name="Park Y."/>
            <person name="Beeman R.W."/>
            <person name="Lord J."/>
            <person name="Oppert B."/>
            <person name="Lorenzen M."/>
            <person name="Brown S."/>
            <person name="Wang L."/>
            <person name="Savard J."/>
            <person name="Tautz D."/>
            <person name="Richards S."/>
            <person name="Weinstock G."/>
            <person name="Gibbs R.A."/>
            <person name="Liu Y."/>
            <person name="Worley K."/>
            <person name="Weinstock G."/>
            <person name="Elsik C.G."/>
            <person name="Reese J.T."/>
            <person name="Elhaik E."/>
            <person name="Landan G."/>
            <person name="Graur D."/>
            <person name="Arensburger P."/>
            <person name="Atkinson P."/>
            <person name="Beeman R.W."/>
            <person name="Beidler J."/>
            <person name="Brown S.J."/>
            <person name="Demuth J.P."/>
            <person name="Drury D.W."/>
            <person name="Du Y.Z."/>
            <person name="Fujiwara H."/>
            <person name="Lorenzen M."/>
            <person name="Maselli V."/>
            <person name="Osanai M."/>
            <person name="Park Y."/>
            <person name="Robertson H.M."/>
            <person name="Tu Z."/>
            <person name="Wang J.J."/>
            <person name="Wang S."/>
            <person name="Richards S."/>
            <person name="Song H."/>
            <person name="Zhang L."/>
            <person name="Sodergren E."/>
            <person name="Werner D."/>
            <person name="Stanke M."/>
            <person name="Morgenstern B."/>
            <person name="Solovyev V."/>
            <person name="Kosarev P."/>
            <person name="Brown G."/>
            <person name="Chen H.C."/>
            <person name="Ermolaeva O."/>
            <person name="Hlavina W."/>
            <person name="Kapustin Y."/>
            <person name="Kiryutin B."/>
            <person name="Kitts P."/>
            <person name="Maglott D."/>
            <person name="Pruitt K."/>
            <person name="Sapojnikov V."/>
            <person name="Souvorov A."/>
            <person name="Mackey A.J."/>
            <person name="Waterhouse R.M."/>
            <person name="Wyder S."/>
            <person name="Zdobnov E.M."/>
            <person name="Zdobnov E.M."/>
            <person name="Wyder S."/>
            <person name="Kriventseva E.V."/>
            <person name="Kadowaki T."/>
            <person name="Bork P."/>
            <person name="Aranda M."/>
            <person name="Bao R."/>
            <person name="Beermann A."/>
            <person name="Berns N."/>
            <person name="Bolognesi R."/>
            <person name="Bonneton F."/>
            <person name="Bopp D."/>
            <person name="Brown S.J."/>
            <person name="Bucher G."/>
            <person name="Butts T."/>
            <person name="Chaumot A."/>
            <person name="Denell R.E."/>
            <person name="Ferrier D.E."/>
            <person name="Friedrich M."/>
            <person name="Gordon C.M."/>
            <person name="Jindra M."/>
            <person name="Klingler M."/>
            <person name="Lan Q."/>
            <person name="Lattorff H.M."/>
            <person name="Laudet V."/>
            <person name="von Levetsow C."/>
            <person name="Liu Z."/>
            <person name="Lutz R."/>
            <person name="Lynch J.A."/>
            <person name="da Fonseca R.N."/>
            <person name="Posnien N."/>
            <person name="Reuter R."/>
            <person name="Roth S."/>
            <person name="Savard J."/>
            <person name="Schinko J.B."/>
            <person name="Schmitt C."/>
            <person name="Schoppmeier M."/>
            <person name="Schroder R."/>
            <person name="Shippy T.D."/>
            <person name="Simonnet F."/>
            <person name="Marques-Souza H."/>
            <person name="Tautz D."/>
            <person name="Tomoyasu Y."/>
            <person name="Trauner J."/>
            <person name="Van der Zee M."/>
            <person name="Vervoort M."/>
            <person name="Wittkopp N."/>
            <person name="Wimmer E.A."/>
            <person name="Yang X."/>
            <person name="Jones A.K."/>
            <person name="Sattelle D.B."/>
            <person name="Ebert P.R."/>
            <person name="Nelson D."/>
            <person name="Scott J.G."/>
            <person name="Beeman R.W."/>
            <person name="Muthukrishnan S."/>
            <person name="Kramer K.J."/>
            <person name="Arakane Y."/>
            <person name="Beeman R.W."/>
            <person name="Zhu Q."/>
            <person name="Hogenkamp D."/>
            <person name="Dixit R."/>
            <person name="Oppert B."/>
            <person name="Jiang H."/>
            <person name="Zou Z."/>
            <person name="Marshall J."/>
            <person name="Elpidina E."/>
            <person name="Vinokurov K."/>
            <person name="Oppert C."/>
            <person name="Zou Z."/>
            <person name="Evans J."/>
            <person name="Lu Z."/>
            <person name="Zhao P."/>
            <person name="Sumathipala N."/>
            <person name="Altincicek B."/>
            <person name="Vilcinskas A."/>
            <person name="Williams M."/>
            <person name="Hultmark D."/>
            <person name="Hetru C."/>
            <person name="Jiang H."/>
            <person name="Grimmelikhuijzen C.J."/>
            <person name="Hauser F."/>
            <person name="Cazzamali G."/>
            <person name="Williamson M."/>
            <person name="Park Y."/>
            <person name="Li B."/>
            <person name="Tanaka Y."/>
            <person name="Predel R."/>
            <person name="Neupert S."/>
            <person name="Schachtner J."/>
            <person name="Verleyen P."/>
            <person name="Raible F."/>
            <person name="Bork P."/>
            <person name="Friedrich M."/>
            <person name="Walden K.K."/>
            <person name="Robertson H.M."/>
            <person name="Angeli S."/>
            <person name="Foret S."/>
            <person name="Bucher G."/>
            <person name="Schuetz S."/>
            <person name="Maleszka R."/>
            <person name="Wimmer E.A."/>
            <person name="Beeman R.W."/>
            <person name="Lorenzen M."/>
            <person name="Tomoyasu Y."/>
            <person name="Miller S.C."/>
            <person name="Grossmann D."/>
            <person name="Bucher G."/>
        </authorList>
    </citation>
    <scope>NUCLEOTIDE SEQUENCE [LARGE SCALE GENOMIC DNA]</scope>
    <source>
        <strain evidence="1 2">Georgia GA2</strain>
    </source>
</reference>
<name>D6WUU7_TRICA</name>
<proteinExistence type="predicted"/>
<sequence length="95" mass="10778">MKLDLLLLDKVNFFSNFFKRKTTLNNANRVCIIGKRRRNWVAIGGLEQQAKGRVHWAFQARDVKPSGQITHTLATNGKFNTSLSPGIKLHISNKT</sequence>
<accession>D6WUU7</accession>
<reference evidence="1 2" key="2">
    <citation type="journal article" date="2010" name="Nucleic Acids Res.">
        <title>BeetleBase in 2010: revisions to provide comprehensive genomic information for Tribolium castaneum.</title>
        <authorList>
            <person name="Kim H.S."/>
            <person name="Murphy T."/>
            <person name="Xia J."/>
            <person name="Caragea D."/>
            <person name="Park Y."/>
            <person name="Beeman R.W."/>
            <person name="Lorenzen M.D."/>
            <person name="Butcher S."/>
            <person name="Manak J.R."/>
            <person name="Brown S.J."/>
        </authorList>
    </citation>
    <scope>GENOME REANNOTATION</scope>
    <source>
        <strain evidence="1 2">Georgia GA2</strain>
    </source>
</reference>
<dbReference type="Proteomes" id="UP000007266">
    <property type="component" value="Linkage group 8"/>
</dbReference>